<protein>
    <submittedName>
        <fullName evidence="1">Uncharacterized protein</fullName>
    </submittedName>
</protein>
<gene>
    <name evidence="1" type="ORF">HA72_1002</name>
</gene>
<name>A0A088E4C4_9CREN</name>
<sequence length="142" mass="16741">MRWVQGRKEWGKCEVCYAEFLKGVQHSNSLNCWKVGIPISSLKVQLDDVLVLLDELGVPWKFSFFPFPLRLMSRGVIVLYFSSREEMESVVSEISPLVERPSTMERKFFDTFVNVDWVQGINYRRACPEYDKFGDWRSWKTS</sequence>
<evidence type="ECO:0000313" key="2">
    <source>
        <dbReference type="Proteomes" id="UP000029084"/>
    </source>
</evidence>
<dbReference type="Proteomes" id="UP000029084">
    <property type="component" value="Chromosome"/>
</dbReference>
<dbReference type="RefSeq" id="WP_012020957.1">
    <property type="nucleotide sequence ID" value="NZ_CP008822.1"/>
</dbReference>
<dbReference type="GeneID" id="91755472"/>
<dbReference type="OMA" id="CPEYDKF"/>
<accession>A0A088E4C4</accession>
<dbReference type="EMBL" id="CP008822">
    <property type="protein sequence ID" value="AIM27156.1"/>
    <property type="molecule type" value="Genomic_DNA"/>
</dbReference>
<organism evidence="1 2">
    <name type="scientific">Metallosphaera sedula</name>
    <dbReference type="NCBI Taxonomy" id="43687"/>
    <lineage>
        <taxon>Archaea</taxon>
        <taxon>Thermoproteota</taxon>
        <taxon>Thermoprotei</taxon>
        <taxon>Sulfolobales</taxon>
        <taxon>Sulfolobaceae</taxon>
        <taxon>Metallosphaera</taxon>
    </lineage>
</organism>
<dbReference type="AlphaFoldDB" id="A0A088E4C4"/>
<proteinExistence type="predicted"/>
<evidence type="ECO:0000313" key="1">
    <source>
        <dbReference type="EMBL" id="AIM27156.1"/>
    </source>
</evidence>
<reference evidence="1 2" key="1">
    <citation type="journal article" date="2014" name="J. Bacteriol.">
        <title>Role of an Archaeal PitA Transporter in the Copper and Arsenic Resistance of Metallosphaera sedula, an Extreme Thermoacidophile.</title>
        <authorList>
            <person name="McCarthy S."/>
            <person name="Ai C."/>
            <person name="Wheaton G."/>
            <person name="Tevatia R."/>
            <person name="Eckrich V."/>
            <person name="Kelly R."/>
            <person name="Blum P."/>
        </authorList>
    </citation>
    <scope>NUCLEOTIDE SEQUENCE [LARGE SCALE GENOMIC DNA]</scope>
    <source>
        <strain evidence="1 2">CuR1</strain>
    </source>
</reference>